<dbReference type="NCBIfam" id="NF037995">
    <property type="entry name" value="TRAP_S1"/>
    <property type="match status" value="1"/>
</dbReference>
<accession>A0ABV2TR16</accession>
<dbReference type="NCBIfam" id="TIGR00787">
    <property type="entry name" value="dctP"/>
    <property type="match status" value="1"/>
</dbReference>
<comment type="similarity">
    <text evidence="1">Belongs to the bacterial solute-binding protein 7 family.</text>
</comment>
<evidence type="ECO:0000256" key="1">
    <source>
        <dbReference type="ARBA" id="ARBA00009023"/>
    </source>
</evidence>
<dbReference type="InterPro" id="IPR004682">
    <property type="entry name" value="TRAP_DctP"/>
</dbReference>
<dbReference type="Proteomes" id="UP001549691">
    <property type="component" value="Unassembled WGS sequence"/>
</dbReference>
<dbReference type="PIRSF" id="PIRSF006470">
    <property type="entry name" value="DctB"/>
    <property type="match status" value="1"/>
</dbReference>
<dbReference type="PANTHER" id="PTHR33376:SF7">
    <property type="entry name" value="C4-DICARBOXYLATE-BINDING PROTEIN DCTB"/>
    <property type="match status" value="1"/>
</dbReference>
<reference evidence="4 5" key="1">
    <citation type="submission" date="2024-07" db="EMBL/GenBank/DDBJ databases">
        <title>Uliginosibacterium flavum JJ3220;KACC:17644.</title>
        <authorList>
            <person name="Kim M.K."/>
        </authorList>
    </citation>
    <scope>NUCLEOTIDE SEQUENCE [LARGE SCALE GENOMIC DNA]</scope>
    <source>
        <strain evidence="4 5">KACC:17644</strain>
    </source>
</reference>
<evidence type="ECO:0000256" key="2">
    <source>
        <dbReference type="ARBA" id="ARBA00022448"/>
    </source>
</evidence>
<name>A0ABV2TR16_9RHOO</name>
<dbReference type="InterPro" id="IPR018389">
    <property type="entry name" value="DctP_fam"/>
</dbReference>
<evidence type="ECO:0000313" key="5">
    <source>
        <dbReference type="Proteomes" id="UP001549691"/>
    </source>
</evidence>
<keyword evidence="5" id="KW-1185">Reference proteome</keyword>
<organism evidence="4 5">
    <name type="scientific">Uliginosibacterium flavum</name>
    <dbReference type="NCBI Taxonomy" id="1396831"/>
    <lineage>
        <taxon>Bacteria</taxon>
        <taxon>Pseudomonadati</taxon>
        <taxon>Pseudomonadota</taxon>
        <taxon>Betaproteobacteria</taxon>
        <taxon>Rhodocyclales</taxon>
        <taxon>Zoogloeaceae</taxon>
        <taxon>Uliginosibacterium</taxon>
    </lineage>
</organism>
<evidence type="ECO:0000313" key="4">
    <source>
        <dbReference type="EMBL" id="MET7016376.1"/>
    </source>
</evidence>
<keyword evidence="2" id="KW-0813">Transport</keyword>
<sequence>MLRRNKSVNRELLWTGEIMSAFFVRSVALFLGVCFLPVCWAQQQPIIIKFSHVTTADTPKGRAADLFRMRAEDLTKGRVRVEVYPNATLIKDPDEFSALQQGLVQMLAPPLSKFGSAGVKEFEVFDVPYMFSDRLIVRKVLAGPVGKELFQKLDAKGIHGLAYWDNGFKVMSANRPLNAPADMKGMKVRIQNSKVIAAQMSALGAAPQVMTLAQTFAALQNGTLDGTENPPSNMYSQRIHEVQKYAADTNHGYLGYAVVTNRQFWDSLPADIRTLLEQALRDATRYGNSIAQQENDDALAVVERSGRTRVTRLNEVQRKAWQQALLPVRKEAELRVGADFMKVLDREVIAAGGGK</sequence>
<dbReference type="RefSeq" id="WP_354602833.1">
    <property type="nucleotide sequence ID" value="NZ_JBEWZI010000038.1"/>
</dbReference>
<dbReference type="Pfam" id="PF03480">
    <property type="entry name" value="DctP"/>
    <property type="match status" value="1"/>
</dbReference>
<keyword evidence="3" id="KW-0732">Signal</keyword>
<dbReference type="SUPFAM" id="SSF53850">
    <property type="entry name" value="Periplasmic binding protein-like II"/>
    <property type="match status" value="1"/>
</dbReference>
<dbReference type="PANTHER" id="PTHR33376">
    <property type="match status" value="1"/>
</dbReference>
<protein>
    <submittedName>
        <fullName evidence="4">DctP family TRAP transporter solute-binding subunit</fullName>
    </submittedName>
</protein>
<dbReference type="Gene3D" id="3.40.190.170">
    <property type="entry name" value="Bacterial extracellular solute-binding protein, family 7"/>
    <property type="match status" value="1"/>
</dbReference>
<gene>
    <name evidence="4" type="ORF">ABXR19_19490</name>
</gene>
<dbReference type="EMBL" id="JBEWZI010000038">
    <property type="protein sequence ID" value="MET7016376.1"/>
    <property type="molecule type" value="Genomic_DNA"/>
</dbReference>
<dbReference type="InterPro" id="IPR038404">
    <property type="entry name" value="TRAP_DctP_sf"/>
</dbReference>
<evidence type="ECO:0000256" key="3">
    <source>
        <dbReference type="ARBA" id="ARBA00022729"/>
    </source>
</evidence>
<proteinExistence type="inferred from homology"/>
<comment type="caution">
    <text evidence="4">The sequence shown here is derived from an EMBL/GenBank/DDBJ whole genome shotgun (WGS) entry which is preliminary data.</text>
</comment>